<name>A0AA96WGK0_9CYAN</name>
<reference evidence="4" key="1">
    <citation type="submission" date="2020-05" db="EMBL/GenBank/DDBJ databases">
        <authorList>
            <person name="Zhu T."/>
            <person name="Keshari N."/>
            <person name="Lu X."/>
        </authorList>
    </citation>
    <scope>NUCLEOTIDE SEQUENCE</scope>
    <source>
        <strain evidence="4">NK1-12</strain>
    </source>
</reference>
<dbReference type="RefSeq" id="WP_316433304.1">
    <property type="nucleotide sequence ID" value="NZ_CP053586.1"/>
</dbReference>
<accession>A0AA96WGK0</accession>
<feature type="compositionally biased region" description="Low complexity" evidence="2">
    <location>
        <begin position="8"/>
        <end position="21"/>
    </location>
</feature>
<sequence length="180" mass="19405">MKSNQSHSAARSAVPASGSGAPSVPISVYRELAAELQATRAMVDSLNSKNQQLGQENLMLRQEMQRVVQSVLSLQPWINADHGLYSIPPRPPQQGTPSMADRPTWEETAAASAMAARLRTPGEPQGEWLTEEAATPQRIEQTKAAKGLGGLWLTLTVLVVVLSAFGAGFMIMRPFLPTSK</sequence>
<evidence type="ECO:0000313" key="4">
    <source>
        <dbReference type="EMBL" id="WNZ21951.1"/>
    </source>
</evidence>
<keyword evidence="3" id="KW-1133">Transmembrane helix</keyword>
<protein>
    <submittedName>
        <fullName evidence="4">Uncharacterized protein</fullName>
    </submittedName>
</protein>
<organism evidence="4">
    <name type="scientific">Leptolyngbya sp. NK1-12</name>
    <dbReference type="NCBI Taxonomy" id="2547451"/>
    <lineage>
        <taxon>Bacteria</taxon>
        <taxon>Bacillati</taxon>
        <taxon>Cyanobacteriota</taxon>
        <taxon>Cyanophyceae</taxon>
        <taxon>Leptolyngbyales</taxon>
        <taxon>Leptolyngbyaceae</taxon>
        <taxon>Leptolyngbya group</taxon>
        <taxon>Leptolyngbya</taxon>
    </lineage>
</organism>
<evidence type="ECO:0000256" key="2">
    <source>
        <dbReference type="SAM" id="MobiDB-lite"/>
    </source>
</evidence>
<keyword evidence="3" id="KW-0812">Transmembrane</keyword>
<feature type="region of interest" description="Disordered" evidence="2">
    <location>
        <begin position="1"/>
        <end position="21"/>
    </location>
</feature>
<evidence type="ECO:0000256" key="3">
    <source>
        <dbReference type="SAM" id="Phobius"/>
    </source>
</evidence>
<dbReference type="AlphaFoldDB" id="A0AA96WGK0"/>
<proteinExistence type="predicted"/>
<dbReference type="EMBL" id="CP053586">
    <property type="protein sequence ID" value="WNZ21951.1"/>
    <property type="molecule type" value="Genomic_DNA"/>
</dbReference>
<feature type="coiled-coil region" evidence="1">
    <location>
        <begin position="29"/>
        <end position="63"/>
    </location>
</feature>
<feature type="transmembrane region" description="Helical" evidence="3">
    <location>
        <begin position="148"/>
        <end position="172"/>
    </location>
</feature>
<gene>
    <name evidence="4" type="ORF">HJG54_03105</name>
</gene>
<evidence type="ECO:0000256" key="1">
    <source>
        <dbReference type="SAM" id="Coils"/>
    </source>
</evidence>
<keyword evidence="3" id="KW-0472">Membrane</keyword>
<keyword evidence="1" id="KW-0175">Coiled coil</keyword>